<keyword evidence="4" id="KW-0238">DNA-binding</keyword>
<dbReference type="InterPro" id="IPR057620">
    <property type="entry name" value="POT1A/B-like_OB"/>
</dbReference>
<comment type="subcellular location">
    <subcellularLocation>
        <location evidence="1">Chromosome</location>
        <location evidence="1">Telomere</location>
    </subcellularLocation>
</comment>
<name>A0A3P5YGK6_BRACM</name>
<dbReference type="GO" id="GO:0000781">
    <property type="term" value="C:chromosome, telomeric region"/>
    <property type="evidence" value="ECO:0007669"/>
    <property type="project" value="UniProtKB-SubCell"/>
</dbReference>
<dbReference type="SMART" id="SM00976">
    <property type="entry name" value="Telo_bind"/>
    <property type="match status" value="1"/>
</dbReference>
<dbReference type="Pfam" id="PF25507">
    <property type="entry name" value="OB_POT1A"/>
    <property type="match status" value="1"/>
</dbReference>
<accession>A0A3P5YGK6</accession>
<feature type="domain" description="Telomeric single stranded DNA binding POT1/Cdc13" evidence="5">
    <location>
        <begin position="38"/>
        <end position="169"/>
    </location>
</feature>
<dbReference type="InterPro" id="IPR028389">
    <property type="entry name" value="POT1"/>
</dbReference>
<dbReference type="InterPro" id="IPR011564">
    <property type="entry name" value="Telomer_end-bd_POT1/Cdc13"/>
</dbReference>
<reference evidence="6" key="1">
    <citation type="submission" date="2018-11" db="EMBL/GenBank/DDBJ databases">
        <authorList>
            <consortium name="Genoscope - CEA"/>
            <person name="William W."/>
        </authorList>
    </citation>
    <scope>NUCLEOTIDE SEQUENCE</scope>
</reference>
<sequence>MLFISYLPHSERGSFGLFGKQMERRKKRESEFEFKFKLVKLKDAINLIDQQVNLLGIVRDRKEPKLCRNNAWICTLCIIDDSYERPGLTVNVFSNKREELPNHDGMILFLNIKMKCYGGGNRVNAACNKGVSSFALFKRRTDKEFICYQRTSNFPGEERYKSSMDELAKLFPTSCSLDQNLEFSFLREIKEGKPFNLLCKILLHVVNEEEDMSTIFVWDGTDAPPASMLVFQQKNKSAVSNLSVLSRDTLRRFPTVGTILRVSLSNHLLYGVKPGAWVKLYQLLCVVDKGSWVASVTDSTTVTLAHDDHLVEKIMRIYDKRITSKFGHIPFWCFPSPPGFTGTDDDQAPFVTLRDILTFPKVTYKYRCIVRVVSALRSQEEDENRHYRVLLTLEDPTATLEAFLCDKDAEYFFGLGLQNTEMLRKKWNQLLGITRESSVSLATRNPPWIECCIFSYYTNKADPWNTRLYKIFGTRLLDLEAV</sequence>
<evidence type="ECO:0000256" key="2">
    <source>
        <dbReference type="ARBA" id="ARBA00022454"/>
    </source>
</evidence>
<evidence type="ECO:0000256" key="4">
    <source>
        <dbReference type="ARBA" id="ARBA00023125"/>
    </source>
</evidence>
<dbReference type="PANTHER" id="PTHR14513">
    <property type="entry name" value="PROTECTION OF TELOMERES 1"/>
    <property type="match status" value="1"/>
</dbReference>
<dbReference type="SUPFAM" id="SSF50249">
    <property type="entry name" value="Nucleic acid-binding proteins"/>
    <property type="match status" value="2"/>
</dbReference>
<protein>
    <recommendedName>
        <fullName evidence="5">Telomeric single stranded DNA binding POT1/Cdc13 domain-containing protein</fullName>
    </recommendedName>
</protein>
<evidence type="ECO:0000256" key="3">
    <source>
        <dbReference type="ARBA" id="ARBA00022895"/>
    </source>
</evidence>
<dbReference type="Gene3D" id="2.40.50.140">
    <property type="entry name" value="Nucleic acid-binding proteins"/>
    <property type="match status" value="1"/>
</dbReference>
<keyword evidence="2" id="KW-0158">Chromosome</keyword>
<dbReference type="InterPro" id="IPR012340">
    <property type="entry name" value="NA-bd_OB-fold"/>
</dbReference>
<evidence type="ECO:0000313" key="6">
    <source>
        <dbReference type="EMBL" id="VDC60061.1"/>
    </source>
</evidence>
<gene>
    <name evidence="6" type="ORF">BRAA09T37672Z</name>
</gene>
<dbReference type="GO" id="GO:0000723">
    <property type="term" value="P:telomere maintenance"/>
    <property type="evidence" value="ECO:0007669"/>
    <property type="project" value="InterPro"/>
</dbReference>
<dbReference type="AlphaFoldDB" id="A0A3P5YGK6"/>
<dbReference type="EMBL" id="LR031568">
    <property type="protein sequence ID" value="VDC60061.1"/>
    <property type="molecule type" value="Genomic_DNA"/>
</dbReference>
<dbReference type="GO" id="GO:0043047">
    <property type="term" value="F:single-stranded telomeric DNA binding"/>
    <property type="evidence" value="ECO:0007669"/>
    <property type="project" value="InterPro"/>
</dbReference>
<evidence type="ECO:0000256" key="1">
    <source>
        <dbReference type="ARBA" id="ARBA00004574"/>
    </source>
</evidence>
<keyword evidence="3" id="KW-0779">Telomere</keyword>
<evidence type="ECO:0000259" key="5">
    <source>
        <dbReference type="SMART" id="SM00976"/>
    </source>
</evidence>
<proteinExistence type="predicted"/>
<organism evidence="6">
    <name type="scientific">Brassica campestris</name>
    <name type="common">Field mustard</name>
    <dbReference type="NCBI Taxonomy" id="3711"/>
    <lineage>
        <taxon>Eukaryota</taxon>
        <taxon>Viridiplantae</taxon>
        <taxon>Streptophyta</taxon>
        <taxon>Embryophyta</taxon>
        <taxon>Tracheophyta</taxon>
        <taxon>Spermatophyta</taxon>
        <taxon>Magnoliopsida</taxon>
        <taxon>eudicotyledons</taxon>
        <taxon>Gunneridae</taxon>
        <taxon>Pentapetalae</taxon>
        <taxon>rosids</taxon>
        <taxon>malvids</taxon>
        <taxon>Brassicales</taxon>
        <taxon>Brassicaceae</taxon>
        <taxon>Brassiceae</taxon>
        <taxon>Brassica</taxon>
    </lineage>
</organism>
<dbReference type="PANTHER" id="PTHR14513:SF0">
    <property type="entry name" value="PROTECTION OF TELOMERES PROTEIN 1"/>
    <property type="match status" value="1"/>
</dbReference>
<dbReference type="Pfam" id="PF02765">
    <property type="entry name" value="POT1"/>
    <property type="match status" value="1"/>
</dbReference>